<organism evidence="6 7">
    <name type="scientific">Nostoc cycadae WK-1</name>
    <dbReference type="NCBI Taxonomy" id="1861711"/>
    <lineage>
        <taxon>Bacteria</taxon>
        <taxon>Bacillati</taxon>
        <taxon>Cyanobacteriota</taxon>
        <taxon>Cyanophyceae</taxon>
        <taxon>Nostocales</taxon>
        <taxon>Nostocaceae</taxon>
        <taxon>Nostoc</taxon>
    </lineage>
</organism>
<accession>A0A2H6LAU1</accession>
<feature type="transmembrane region" description="Helical" evidence="1">
    <location>
        <begin position="157"/>
        <end position="178"/>
    </location>
</feature>
<dbReference type="Gene3D" id="3.30.450.20">
    <property type="entry name" value="PAS domain"/>
    <property type="match status" value="1"/>
</dbReference>
<feature type="domain" description="EAL" evidence="4">
    <location>
        <begin position="615"/>
        <end position="875"/>
    </location>
</feature>
<dbReference type="PANTHER" id="PTHR44757">
    <property type="entry name" value="DIGUANYLATE CYCLASE DGCP"/>
    <property type="match status" value="1"/>
</dbReference>
<dbReference type="FunFam" id="3.30.70.270:FF:000001">
    <property type="entry name" value="Diguanylate cyclase domain protein"/>
    <property type="match status" value="1"/>
</dbReference>
<evidence type="ECO:0000259" key="2">
    <source>
        <dbReference type="PROSITE" id="PS50112"/>
    </source>
</evidence>
<dbReference type="PROSITE" id="PS50113">
    <property type="entry name" value="PAC"/>
    <property type="match status" value="1"/>
</dbReference>
<dbReference type="InterPro" id="IPR052155">
    <property type="entry name" value="Biofilm_reg_signaling"/>
</dbReference>
<evidence type="ECO:0000256" key="1">
    <source>
        <dbReference type="SAM" id="Phobius"/>
    </source>
</evidence>
<dbReference type="Proteomes" id="UP000236527">
    <property type="component" value="Unassembled WGS sequence"/>
</dbReference>
<dbReference type="SMART" id="SM00267">
    <property type="entry name" value="GGDEF"/>
    <property type="match status" value="1"/>
</dbReference>
<dbReference type="Gene3D" id="3.20.20.450">
    <property type="entry name" value="EAL domain"/>
    <property type="match status" value="1"/>
</dbReference>
<dbReference type="NCBIfam" id="TIGR00254">
    <property type="entry name" value="GGDEF"/>
    <property type="match status" value="1"/>
</dbReference>
<dbReference type="SUPFAM" id="SSF141868">
    <property type="entry name" value="EAL domain-like"/>
    <property type="match status" value="1"/>
</dbReference>
<feature type="transmembrane region" description="Helical" evidence="1">
    <location>
        <begin position="122"/>
        <end position="145"/>
    </location>
</feature>
<dbReference type="PROSITE" id="PS50883">
    <property type="entry name" value="EAL"/>
    <property type="match status" value="1"/>
</dbReference>
<dbReference type="Pfam" id="PF00990">
    <property type="entry name" value="GGDEF"/>
    <property type="match status" value="1"/>
</dbReference>
<name>A0A2H6LAU1_9NOSO</name>
<evidence type="ECO:0000259" key="4">
    <source>
        <dbReference type="PROSITE" id="PS50883"/>
    </source>
</evidence>
<feature type="domain" description="PAC" evidence="3">
    <location>
        <begin position="386"/>
        <end position="438"/>
    </location>
</feature>
<proteinExistence type="predicted"/>
<feature type="transmembrane region" description="Helical" evidence="1">
    <location>
        <begin position="199"/>
        <end position="221"/>
    </location>
</feature>
<dbReference type="Pfam" id="PF00563">
    <property type="entry name" value="EAL"/>
    <property type="match status" value="1"/>
</dbReference>
<dbReference type="InterPro" id="IPR000014">
    <property type="entry name" value="PAS"/>
</dbReference>
<keyword evidence="7" id="KW-1185">Reference proteome</keyword>
<dbReference type="CDD" id="cd01949">
    <property type="entry name" value="GGDEF"/>
    <property type="match status" value="1"/>
</dbReference>
<feature type="domain" description="GGDEF" evidence="5">
    <location>
        <begin position="470"/>
        <end position="604"/>
    </location>
</feature>
<dbReference type="Gene3D" id="3.30.70.270">
    <property type="match status" value="1"/>
</dbReference>
<dbReference type="PANTHER" id="PTHR44757:SF4">
    <property type="entry name" value="DIGUANYLATE CYCLASE DGCE-RELATED"/>
    <property type="match status" value="1"/>
</dbReference>
<dbReference type="PROSITE" id="PS50887">
    <property type="entry name" value="GGDEF"/>
    <property type="match status" value="1"/>
</dbReference>
<dbReference type="Pfam" id="PF00989">
    <property type="entry name" value="PAS"/>
    <property type="match status" value="1"/>
</dbReference>
<dbReference type="CDD" id="cd00130">
    <property type="entry name" value="PAS"/>
    <property type="match status" value="1"/>
</dbReference>
<dbReference type="EMBL" id="BDGE01000001">
    <property type="protein sequence ID" value="GBE90302.1"/>
    <property type="molecule type" value="Genomic_DNA"/>
</dbReference>
<keyword evidence="1" id="KW-0472">Membrane</keyword>
<gene>
    <name evidence="6" type="ORF">NCWK1_0017</name>
</gene>
<dbReference type="InterPro" id="IPR035965">
    <property type="entry name" value="PAS-like_dom_sf"/>
</dbReference>
<dbReference type="SUPFAM" id="SSF55785">
    <property type="entry name" value="PYP-like sensor domain (PAS domain)"/>
    <property type="match status" value="1"/>
</dbReference>
<dbReference type="InterPro" id="IPR000160">
    <property type="entry name" value="GGDEF_dom"/>
</dbReference>
<dbReference type="NCBIfam" id="TIGR00229">
    <property type="entry name" value="sensory_box"/>
    <property type="match status" value="1"/>
</dbReference>
<feature type="transmembrane region" description="Helical" evidence="1">
    <location>
        <begin position="97"/>
        <end position="115"/>
    </location>
</feature>
<dbReference type="GO" id="GO:0006355">
    <property type="term" value="P:regulation of DNA-templated transcription"/>
    <property type="evidence" value="ECO:0007669"/>
    <property type="project" value="InterPro"/>
</dbReference>
<feature type="transmembrane region" description="Helical" evidence="1">
    <location>
        <begin position="20"/>
        <end position="38"/>
    </location>
</feature>
<dbReference type="InterPro" id="IPR013767">
    <property type="entry name" value="PAS_fold"/>
</dbReference>
<dbReference type="InterPro" id="IPR029787">
    <property type="entry name" value="Nucleotide_cyclase"/>
</dbReference>
<protein>
    <submittedName>
        <fullName evidence="6">PAS/PAC sensor-containing diguanylate cyclase/phosphodiesterase</fullName>
    </submittedName>
</protein>
<dbReference type="SMART" id="SM00052">
    <property type="entry name" value="EAL"/>
    <property type="match status" value="1"/>
</dbReference>
<evidence type="ECO:0000313" key="6">
    <source>
        <dbReference type="EMBL" id="GBE90302.1"/>
    </source>
</evidence>
<dbReference type="CDD" id="cd01948">
    <property type="entry name" value="EAL"/>
    <property type="match status" value="1"/>
</dbReference>
<evidence type="ECO:0000259" key="5">
    <source>
        <dbReference type="PROSITE" id="PS50887"/>
    </source>
</evidence>
<feature type="transmembrane region" description="Helical" evidence="1">
    <location>
        <begin position="50"/>
        <end position="71"/>
    </location>
</feature>
<evidence type="ECO:0000313" key="7">
    <source>
        <dbReference type="Proteomes" id="UP000236527"/>
    </source>
</evidence>
<sequence length="875" mass="97780">MGWMKDITVLKSVVPGWVAMKVNTAICLILGGTSLWLWHWQWKPYITRSAAQVCAFLVLVISLLTLMQYAFNLDFGIDQILFKTSIDPLGDVAPGRMAVHTAVIFLLLGLSLLLLSLAQPKYFLAQSFALVAFFIASMGLLGYVYGNAYFYKFGSLTSIAIHTAVALILLICGILFACPNRGLMIVVTSKHAGGMMARNLLPAAIIFPPAICWLVLCGYRMEIYTAEFGLCILSVLNIIVFAVLIWRNARSLNVIDHQRRRSQIALQKANEELEKRVMLRTSELLKALEQLQTEIGERQMIEQALFQEKELALVTLQSIGDGVITTDARGLIKYINPVAEILTGWSLSEAMGMPLTQVFQIIHENTREAAENPVEQVLDSGMIVALANHTVLITRNGRELSIEDSAAPIRTRDGDIVGVVLVFHDVTQSRNMARLLSWQAKHDSLTGLVNRREFEHHLAQAVTNAHTGTEQHALCYLDLDQFKVINDTCGHVAGDELLSEIANLFQSYVPSGDTLARLGGDEFGIIFNNCSLEAAVVRANIIRENTQKFRFVWKQDKVFNISISIGLVAINADTPNMNSALSAADAACYVAKNQGRNRVHIYQADDLELARQYGEMQWVGRITQALEDNRFRLYYQSIVPVTRNHCETEHYEILLRLIDETGKLVSPMAFIPAAERYNLMQTIDRWVIHTFFTHLGQCVDFQQHYCPLLKYSRGCLYTINLSGASINDEQFIDFICDQFTLHQIPPAAICFEITETVAIKNLGKAAGFIRALKDFGCCFALDDFGSGMSSFAYLKNLPVDYLKIDGSFVKHIVEEPIDLAMVDAINKIGQVMGIQTIAEFVENNDILKVIQNLGVNYAQGYGVGRPTPFKLFQFN</sequence>
<keyword evidence="1" id="KW-0812">Transmembrane</keyword>
<dbReference type="SUPFAM" id="SSF55073">
    <property type="entry name" value="Nucleotide cyclase"/>
    <property type="match status" value="1"/>
</dbReference>
<dbReference type="SMART" id="SM00091">
    <property type="entry name" value="PAS"/>
    <property type="match status" value="1"/>
</dbReference>
<feature type="domain" description="PAS" evidence="2">
    <location>
        <begin position="308"/>
        <end position="381"/>
    </location>
</feature>
<dbReference type="InterPro" id="IPR035919">
    <property type="entry name" value="EAL_sf"/>
</dbReference>
<feature type="transmembrane region" description="Helical" evidence="1">
    <location>
        <begin position="227"/>
        <end position="246"/>
    </location>
</feature>
<reference evidence="7" key="1">
    <citation type="journal article" date="2018" name="Genome Announc.">
        <title>Draft Genome Sequence of the Nitrogen-Fixing and Hormogonia-Inducing Cyanobacterium Nostoc cycadae Strain WK-1, Isolated from the Coralloid Roots of Cycas revoluta.</title>
        <authorList>
            <person name="Kanesaki Y."/>
            <person name="Hirose M."/>
            <person name="Hirose Y."/>
            <person name="Fujisawa T."/>
            <person name="Nakamura Y."/>
            <person name="Watanabe S."/>
            <person name="Matsunaga S."/>
            <person name="Uchida H."/>
            <person name="Murakami A."/>
        </authorList>
    </citation>
    <scope>NUCLEOTIDE SEQUENCE [LARGE SCALE GENOMIC DNA]</scope>
    <source>
        <strain evidence="7">WK-1</strain>
    </source>
</reference>
<evidence type="ECO:0000259" key="3">
    <source>
        <dbReference type="PROSITE" id="PS50113"/>
    </source>
</evidence>
<keyword evidence="1" id="KW-1133">Transmembrane helix</keyword>
<dbReference type="InterPro" id="IPR001633">
    <property type="entry name" value="EAL_dom"/>
</dbReference>
<dbReference type="AlphaFoldDB" id="A0A2H6LAU1"/>
<dbReference type="InterPro" id="IPR000700">
    <property type="entry name" value="PAS-assoc_C"/>
</dbReference>
<comment type="caution">
    <text evidence="6">The sequence shown here is derived from an EMBL/GenBank/DDBJ whole genome shotgun (WGS) entry which is preliminary data.</text>
</comment>
<dbReference type="PROSITE" id="PS50112">
    <property type="entry name" value="PAS"/>
    <property type="match status" value="1"/>
</dbReference>
<dbReference type="InterPro" id="IPR043128">
    <property type="entry name" value="Rev_trsase/Diguanyl_cyclase"/>
</dbReference>